<protein>
    <submittedName>
        <fullName evidence="2">Uncharacterized protein</fullName>
    </submittedName>
</protein>
<evidence type="ECO:0000256" key="1">
    <source>
        <dbReference type="SAM" id="MobiDB-lite"/>
    </source>
</evidence>
<evidence type="ECO:0000313" key="2">
    <source>
        <dbReference type="EMBL" id="CAK0889131.1"/>
    </source>
</evidence>
<dbReference type="EMBL" id="CAUYUJ010019172">
    <property type="protein sequence ID" value="CAK0889131.1"/>
    <property type="molecule type" value="Genomic_DNA"/>
</dbReference>
<organism evidence="2 3">
    <name type="scientific">Prorocentrum cordatum</name>
    <dbReference type="NCBI Taxonomy" id="2364126"/>
    <lineage>
        <taxon>Eukaryota</taxon>
        <taxon>Sar</taxon>
        <taxon>Alveolata</taxon>
        <taxon>Dinophyceae</taxon>
        <taxon>Prorocentrales</taxon>
        <taxon>Prorocentraceae</taxon>
        <taxon>Prorocentrum</taxon>
    </lineage>
</organism>
<feature type="compositionally biased region" description="Pro residues" evidence="1">
    <location>
        <begin position="254"/>
        <end position="263"/>
    </location>
</feature>
<gene>
    <name evidence="2" type="ORF">PCOR1329_LOCUS69766</name>
</gene>
<feature type="region of interest" description="Disordered" evidence="1">
    <location>
        <begin position="1"/>
        <end position="36"/>
    </location>
</feature>
<keyword evidence="3" id="KW-1185">Reference proteome</keyword>
<feature type="non-terminal residue" evidence="2">
    <location>
        <position position="1"/>
    </location>
</feature>
<feature type="compositionally biased region" description="Low complexity" evidence="1">
    <location>
        <begin position="97"/>
        <end position="109"/>
    </location>
</feature>
<feature type="compositionally biased region" description="Low complexity" evidence="1">
    <location>
        <begin position="224"/>
        <end position="234"/>
    </location>
</feature>
<feature type="compositionally biased region" description="Polar residues" evidence="1">
    <location>
        <begin position="298"/>
        <end position="307"/>
    </location>
</feature>
<sequence>PPPAPRGAAADEPPDPPPPPSALVRSSAPPWRPPWWPRCARRAGARRAPWAAALTACRSCPLVRQRDPHCSRRGSRGAGPAHHGPGGPQGRGLHCSAGEAGPPQGAPGRRPGRLPWRGRARLLGGHRRGPADAGGQQAHRRARAGRGGAGAAAERGGEGGQPDVGAVQRRAGRAARARGGAARARRRGAGRLPRAGVGQQGALRRGALSGAGRRAGRRRRGTARPRGAVGHPARPGGGARRAAGAGAGAGGPARQPPRGPPGPDGEAAEPLRGRARARILARWPPPRRGQSFGWGNSVPDNGTTSGCAGSCRAPSRRPPLFPGRAAGRMPPLRGPGAPDPFPRGSSRGYRLQNRRLSPACCSGRPPAGPAAEQVACPAACGISTKSARRFKHTCCPGGAVNSVPPNSGGVLDFCLSEAHFFQTRPLPSVDRGLATDFFHA</sequence>
<accession>A0ABN9WQY5</accession>
<feature type="compositionally biased region" description="Gly residues" evidence="1">
    <location>
        <begin position="235"/>
        <end position="251"/>
    </location>
</feature>
<feature type="compositionally biased region" description="Low complexity" evidence="1">
    <location>
        <begin position="1"/>
        <end position="11"/>
    </location>
</feature>
<feature type="compositionally biased region" description="Basic residues" evidence="1">
    <location>
        <begin position="110"/>
        <end position="128"/>
    </location>
</feature>
<reference evidence="2" key="1">
    <citation type="submission" date="2023-10" db="EMBL/GenBank/DDBJ databases">
        <authorList>
            <person name="Chen Y."/>
            <person name="Shah S."/>
            <person name="Dougan E. K."/>
            <person name="Thang M."/>
            <person name="Chan C."/>
        </authorList>
    </citation>
    <scope>NUCLEOTIDE SEQUENCE [LARGE SCALE GENOMIC DNA]</scope>
</reference>
<feature type="region of interest" description="Disordered" evidence="1">
    <location>
        <begin position="57"/>
        <end position="347"/>
    </location>
</feature>
<evidence type="ECO:0000313" key="3">
    <source>
        <dbReference type="Proteomes" id="UP001189429"/>
    </source>
</evidence>
<feature type="compositionally biased region" description="Basic residues" evidence="1">
    <location>
        <begin position="214"/>
        <end position="223"/>
    </location>
</feature>
<proteinExistence type="predicted"/>
<dbReference type="Proteomes" id="UP001189429">
    <property type="component" value="Unassembled WGS sequence"/>
</dbReference>
<comment type="caution">
    <text evidence="2">The sequence shown here is derived from an EMBL/GenBank/DDBJ whole genome shotgun (WGS) entry which is preliminary data.</text>
</comment>
<name>A0ABN9WQY5_9DINO</name>
<feature type="compositionally biased region" description="Low complexity" evidence="1">
    <location>
        <begin position="190"/>
        <end position="212"/>
    </location>
</feature>